<gene>
    <name evidence="2" type="ORF">EGD98_12460</name>
</gene>
<organism evidence="2 3">
    <name type="scientific">Haloarcula salinisoli</name>
    <dbReference type="NCBI Taxonomy" id="2487746"/>
    <lineage>
        <taxon>Archaea</taxon>
        <taxon>Methanobacteriati</taxon>
        <taxon>Methanobacteriota</taxon>
        <taxon>Stenosarchaea group</taxon>
        <taxon>Halobacteria</taxon>
        <taxon>Halobacteriales</taxon>
        <taxon>Haloarculaceae</taxon>
        <taxon>Haloarcula</taxon>
    </lineage>
</organism>
<sequence>MSAMETRKIQQVGGGTYTVSLPKEWATAADIEPGAVVALHSHIDGTLVVQTDVEDDDDPLLGLSVADADTRSLTRVLRSAYAAGIDRIELDAPDGVTEETHRRVERVTRTLTGVTVTDSSDDAIQVRSLLDVEEVSIPQSVRQLQFAALSTHREATAALTATTPEPPSGQGDGTDRIAAMVDHYVRRGLDSLSVMDALGLTRPALFDRWVTARELARVADHADRIATTADRLDDPVDAAVAAQIDDLADRSRDLVRESVGVVLDEAGDTAAARRCLDDCDELAADIRAFDRRLFETDGADYRLIHAVDALRRTTEAAGEIAEVGLQALLRERCSSGSADVGQAP</sequence>
<dbReference type="Pfam" id="PF04014">
    <property type="entry name" value="MazE_antitoxin"/>
    <property type="match status" value="1"/>
</dbReference>
<dbReference type="SUPFAM" id="SSF109755">
    <property type="entry name" value="PhoU-like"/>
    <property type="match status" value="1"/>
</dbReference>
<evidence type="ECO:0000313" key="2">
    <source>
        <dbReference type="EMBL" id="MBX0304484.1"/>
    </source>
</evidence>
<dbReference type="GO" id="GO:0003677">
    <property type="term" value="F:DNA binding"/>
    <property type="evidence" value="ECO:0007669"/>
    <property type="project" value="InterPro"/>
</dbReference>
<dbReference type="AlphaFoldDB" id="A0A8J8C9R3"/>
<dbReference type="Proteomes" id="UP000783863">
    <property type="component" value="Unassembled WGS sequence"/>
</dbReference>
<evidence type="ECO:0000313" key="3">
    <source>
        <dbReference type="Proteomes" id="UP000783863"/>
    </source>
</evidence>
<comment type="caution">
    <text evidence="2">The sequence shown here is derived from an EMBL/GenBank/DDBJ whole genome shotgun (WGS) entry which is preliminary data.</text>
</comment>
<dbReference type="InterPro" id="IPR038078">
    <property type="entry name" value="PhoU-like_sf"/>
</dbReference>
<reference evidence="2" key="1">
    <citation type="submission" date="2021-06" db="EMBL/GenBank/DDBJ databases">
        <title>Halomicroarcula sp. F24A a new haloarchaeum isolated from saline soil.</title>
        <authorList>
            <person name="Duran-Viseras A."/>
            <person name="Sanchez-Porro C."/>
            <person name="Ventosa A."/>
        </authorList>
    </citation>
    <scope>NUCLEOTIDE SEQUENCE</scope>
    <source>
        <strain evidence="2">F24A</strain>
    </source>
</reference>
<accession>A0A8J8C9R3</accession>
<keyword evidence="3" id="KW-1185">Reference proteome</keyword>
<dbReference type="SMART" id="SM00966">
    <property type="entry name" value="SpoVT_AbrB"/>
    <property type="match status" value="1"/>
</dbReference>
<name>A0A8J8C9R3_9EURY</name>
<evidence type="ECO:0000259" key="1">
    <source>
        <dbReference type="SMART" id="SM00966"/>
    </source>
</evidence>
<dbReference type="EMBL" id="RKLQ01000002">
    <property type="protein sequence ID" value="MBX0304484.1"/>
    <property type="molecule type" value="Genomic_DNA"/>
</dbReference>
<dbReference type="Gene3D" id="1.20.58.220">
    <property type="entry name" value="Phosphate transport system protein phou homolog 2, domain 2"/>
    <property type="match status" value="1"/>
</dbReference>
<dbReference type="InterPro" id="IPR007159">
    <property type="entry name" value="SpoVT-AbrB_dom"/>
</dbReference>
<proteinExistence type="predicted"/>
<feature type="domain" description="SpoVT-AbrB" evidence="1">
    <location>
        <begin position="11"/>
        <end position="55"/>
    </location>
</feature>
<protein>
    <submittedName>
        <fullName evidence="2">Phosphate uptake regulator PhoU</fullName>
    </submittedName>
</protein>